<organism evidence="4 5">
    <name type="scientific">Roseimaritima multifibrata</name>
    <dbReference type="NCBI Taxonomy" id="1930274"/>
    <lineage>
        <taxon>Bacteria</taxon>
        <taxon>Pseudomonadati</taxon>
        <taxon>Planctomycetota</taxon>
        <taxon>Planctomycetia</taxon>
        <taxon>Pirellulales</taxon>
        <taxon>Pirellulaceae</taxon>
        <taxon>Roseimaritima</taxon>
    </lineage>
</organism>
<feature type="compositionally biased region" description="Basic and acidic residues" evidence="1">
    <location>
        <begin position="419"/>
        <end position="512"/>
    </location>
</feature>
<keyword evidence="2" id="KW-0812">Transmembrane</keyword>
<feature type="region of interest" description="Disordered" evidence="1">
    <location>
        <begin position="362"/>
        <end position="384"/>
    </location>
</feature>
<dbReference type="KEGG" id="rml:FF011L_17970"/>
<feature type="region of interest" description="Disordered" evidence="1">
    <location>
        <begin position="413"/>
        <end position="582"/>
    </location>
</feature>
<dbReference type="Pfam" id="PF14238">
    <property type="entry name" value="DUF4340"/>
    <property type="match status" value="1"/>
</dbReference>
<gene>
    <name evidence="4" type="ORF">FF011L_17970</name>
</gene>
<proteinExistence type="predicted"/>
<accession>A0A517MDT3</accession>
<dbReference type="InterPro" id="IPR025641">
    <property type="entry name" value="DUF4340"/>
</dbReference>
<keyword evidence="2" id="KW-0472">Membrane</keyword>
<feature type="region of interest" description="Disordered" evidence="1">
    <location>
        <begin position="641"/>
        <end position="666"/>
    </location>
</feature>
<evidence type="ECO:0000256" key="2">
    <source>
        <dbReference type="SAM" id="Phobius"/>
    </source>
</evidence>
<evidence type="ECO:0000313" key="5">
    <source>
        <dbReference type="Proteomes" id="UP000320672"/>
    </source>
</evidence>
<keyword evidence="5" id="KW-1185">Reference proteome</keyword>
<sequence length="666" mass="72049">MNEEAKTGIFWAVAIVVAAVATFVAWPTTIESEESAQVGKPLFEKFTDPLAAASLKIVTFDADQSSLSDFEVAKGADGVWRIPTHGSYAADAEQQMQKAATVFLDKKILDVSTTNREEHAGFGVIDPSSSDVEVGTVGVGRLVTMKDDKGTTLVSLIVGNEVENQPGQRYVRRPGQDIVYAVELNDEALATKFTDWIDADLLQLAAFDVAEVTLDNYSAALDMLQGSVRMNRDFLAELSVDGSDWKLDRLDVFKGGTSVPRPLKENEQLNVTKLNELKQALDELKIADVGRKPEGVSANLKASKIAADDQETVASLLARGFIPLLQQDGKETEVIAANGEMTVSMKDGVRYILRFGNVAGLSENEQDPAQPAEAAGNEPGMMGSNRYLLVTTDVDESMIPVPPLQSIPQTIEELDGPAEEPKKDDPAEAGDMKEEPKAPAEEKPAEEPEMKDEKPADEKPADEKPADEKPADEKPADEKSADEKSADEKSTDEKPADEKPADEKPADEKPAESGETTQEGSGDGSATGQGMQADDKAADEPVADSAKEEEADAPAADADKKAADAPEKVEETAQEKQERLEAAQEQITKLNQRLMDERNEKLEAARKRSTELNARFADWYYEISESTFSKLQLGLDVLIEPKTDPNGAPANDPAANLPQFQFPGVN</sequence>
<protein>
    <recommendedName>
        <fullName evidence="3">DUF4340 domain-containing protein</fullName>
    </recommendedName>
</protein>
<feature type="domain" description="DUF4340" evidence="3">
    <location>
        <begin position="80"/>
        <end position="300"/>
    </location>
</feature>
<keyword evidence="2" id="KW-1133">Transmembrane helix</keyword>
<dbReference type="EMBL" id="CP036262">
    <property type="protein sequence ID" value="QDS93042.1"/>
    <property type="molecule type" value="Genomic_DNA"/>
</dbReference>
<name>A0A517MDT3_9BACT</name>
<evidence type="ECO:0000256" key="1">
    <source>
        <dbReference type="SAM" id="MobiDB-lite"/>
    </source>
</evidence>
<evidence type="ECO:0000313" key="4">
    <source>
        <dbReference type="EMBL" id="QDS93042.1"/>
    </source>
</evidence>
<feature type="compositionally biased region" description="Basic and acidic residues" evidence="1">
    <location>
        <begin position="557"/>
        <end position="582"/>
    </location>
</feature>
<reference evidence="4 5" key="1">
    <citation type="submission" date="2019-02" db="EMBL/GenBank/DDBJ databases">
        <title>Deep-cultivation of Planctomycetes and their phenomic and genomic characterization uncovers novel biology.</title>
        <authorList>
            <person name="Wiegand S."/>
            <person name="Jogler M."/>
            <person name="Boedeker C."/>
            <person name="Pinto D."/>
            <person name="Vollmers J."/>
            <person name="Rivas-Marin E."/>
            <person name="Kohn T."/>
            <person name="Peeters S.H."/>
            <person name="Heuer A."/>
            <person name="Rast P."/>
            <person name="Oberbeckmann S."/>
            <person name="Bunk B."/>
            <person name="Jeske O."/>
            <person name="Meyerdierks A."/>
            <person name="Storesund J.E."/>
            <person name="Kallscheuer N."/>
            <person name="Luecker S."/>
            <person name="Lage O.M."/>
            <person name="Pohl T."/>
            <person name="Merkel B.J."/>
            <person name="Hornburger P."/>
            <person name="Mueller R.-W."/>
            <person name="Bruemmer F."/>
            <person name="Labrenz M."/>
            <person name="Spormann A.M."/>
            <person name="Op den Camp H."/>
            <person name="Overmann J."/>
            <person name="Amann R."/>
            <person name="Jetten M.S.M."/>
            <person name="Mascher T."/>
            <person name="Medema M.H."/>
            <person name="Devos D.P."/>
            <person name="Kaster A.-K."/>
            <person name="Ovreas L."/>
            <person name="Rohde M."/>
            <person name="Galperin M.Y."/>
            <person name="Jogler C."/>
        </authorList>
    </citation>
    <scope>NUCLEOTIDE SEQUENCE [LARGE SCALE GENOMIC DNA]</scope>
    <source>
        <strain evidence="4 5">FF011L</strain>
    </source>
</reference>
<dbReference type="Proteomes" id="UP000320672">
    <property type="component" value="Chromosome"/>
</dbReference>
<feature type="transmembrane region" description="Helical" evidence="2">
    <location>
        <begin position="7"/>
        <end position="26"/>
    </location>
</feature>
<evidence type="ECO:0000259" key="3">
    <source>
        <dbReference type="Pfam" id="PF14238"/>
    </source>
</evidence>
<dbReference type="AlphaFoldDB" id="A0A517MDT3"/>
<feature type="compositionally biased region" description="Low complexity" evidence="1">
    <location>
        <begin position="645"/>
        <end position="658"/>
    </location>
</feature>